<name>A0A2I0JRC9_PUNGR</name>
<sequence length="416" mass="46361">MRMGKLEDVLRRTAELVVSCSEKSYLYMVAILSMVAIGWDVAYQFRQLLVAIGWDHLKEALKAIKADNRAYSLDDEELMVQMAILKPDRTGEDANAMENALSRAYLVLSLRDALEAERSKLQIEHSRYISNAIEMNEGISWKVVEADGGDEWRADLFDCFAEPYLKKGDWSQPRLEGLENDLNYEGPVAEASGKSTSLKEELDESLAKVASFETIVEELKQKFSNVENKASQALSDNKLLVETNLQLKLRVDELQELLNSATSDKEATAQIEIITKLQLEEKQWLSTEVKLTEGRCLRQMRELVHGANGGLLAMVTIIIGVGTMVTDRMPIMNASLSSFAGGALASAIGELLRAYSIRVTMKSLRKIHLPRDEEEMVNLSRARRPPASVADRLPCPWLAATLHGISFAIGAICLLL</sequence>
<keyword evidence="2" id="KW-1133">Transmembrane helix</keyword>
<keyword evidence="1" id="KW-0175">Coiled coil</keyword>
<organism evidence="4 5">
    <name type="scientific">Punica granatum</name>
    <name type="common">Pomegranate</name>
    <dbReference type="NCBI Taxonomy" id="22663"/>
    <lineage>
        <taxon>Eukaryota</taxon>
        <taxon>Viridiplantae</taxon>
        <taxon>Streptophyta</taxon>
        <taxon>Embryophyta</taxon>
        <taxon>Tracheophyta</taxon>
        <taxon>Spermatophyta</taxon>
        <taxon>Magnoliopsida</taxon>
        <taxon>eudicotyledons</taxon>
        <taxon>Gunneridae</taxon>
        <taxon>Pentapetalae</taxon>
        <taxon>rosids</taxon>
        <taxon>malvids</taxon>
        <taxon>Myrtales</taxon>
        <taxon>Lythraceae</taxon>
        <taxon>Punica</taxon>
    </lineage>
</organism>
<dbReference type="Pfam" id="PF19584">
    <property type="entry name" value="MCAfunc"/>
    <property type="match status" value="1"/>
</dbReference>
<accession>A0A2I0JRC9</accession>
<dbReference type="Proteomes" id="UP000233551">
    <property type="component" value="Unassembled WGS sequence"/>
</dbReference>
<evidence type="ECO:0000259" key="3">
    <source>
        <dbReference type="Pfam" id="PF19584"/>
    </source>
</evidence>
<feature type="coiled-coil region" evidence="1">
    <location>
        <begin position="202"/>
        <end position="264"/>
    </location>
</feature>
<evidence type="ECO:0000313" key="5">
    <source>
        <dbReference type="Proteomes" id="UP000233551"/>
    </source>
</evidence>
<feature type="domain" description="MCAfunc" evidence="3">
    <location>
        <begin position="5"/>
        <end position="87"/>
    </location>
</feature>
<dbReference type="PANTHER" id="PTHR46604">
    <property type="entry name" value="PROTEIN MID1-COMPLEMENTING ACTIVITY 1"/>
    <property type="match status" value="1"/>
</dbReference>
<dbReference type="PANTHER" id="PTHR46604:SF2">
    <property type="entry name" value="MCAFUNC DOMAIN-CONTAINING PROTEIN"/>
    <property type="match status" value="1"/>
</dbReference>
<evidence type="ECO:0000313" key="4">
    <source>
        <dbReference type="EMBL" id="PKI58844.1"/>
    </source>
</evidence>
<evidence type="ECO:0000256" key="2">
    <source>
        <dbReference type="SAM" id="Phobius"/>
    </source>
</evidence>
<dbReference type="EMBL" id="PGOL01001337">
    <property type="protein sequence ID" value="PKI58844.1"/>
    <property type="molecule type" value="Genomic_DNA"/>
</dbReference>
<gene>
    <name evidence="4" type="ORF">CRG98_020743</name>
</gene>
<proteinExistence type="predicted"/>
<dbReference type="AlphaFoldDB" id="A0A2I0JRC9"/>
<reference evidence="4 5" key="1">
    <citation type="submission" date="2017-11" db="EMBL/GenBank/DDBJ databases">
        <title>De-novo sequencing of pomegranate (Punica granatum L.) genome.</title>
        <authorList>
            <person name="Akparov Z."/>
            <person name="Amiraslanov A."/>
            <person name="Hajiyeva S."/>
            <person name="Abbasov M."/>
            <person name="Kaur K."/>
            <person name="Hamwieh A."/>
            <person name="Solovyev V."/>
            <person name="Salamov A."/>
            <person name="Braich B."/>
            <person name="Kosarev P."/>
            <person name="Mahmoud A."/>
            <person name="Hajiyev E."/>
            <person name="Babayeva S."/>
            <person name="Izzatullayeva V."/>
            <person name="Mammadov A."/>
            <person name="Mammadov A."/>
            <person name="Sharifova S."/>
            <person name="Ojaghi J."/>
            <person name="Eynullazada K."/>
            <person name="Bayramov B."/>
            <person name="Abdulazimova A."/>
            <person name="Shahmuradov I."/>
        </authorList>
    </citation>
    <scope>NUCLEOTIDE SEQUENCE [LARGE SCALE GENOMIC DNA]</scope>
    <source>
        <strain evidence="5">cv. AG2017</strain>
        <tissue evidence="4">Leaf</tissue>
    </source>
</reference>
<keyword evidence="2" id="KW-0812">Transmembrane</keyword>
<keyword evidence="5" id="KW-1185">Reference proteome</keyword>
<comment type="caution">
    <text evidence="4">The sequence shown here is derived from an EMBL/GenBank/DDBJ whole genome shotgun (WGS) entry which is preliminary data.</text>
</comment>
<keyword evidence="2" id="KW-0472">Membrane</keyword>
<evidence type="ECO:0000256" key="1">
    <source>
        <dbReference type="SAM" id="Coils"/>
    </source>
</evidence>
<dbReference type="InterPro" id="IPR045766">
    <property type="entry name" value="MCAfunc"/>
</dbReference>
<feature type="transmembrane region" description="Helical" evidence="2">
    <location>
        <begin position="331"/>
        <end position="352"/>
    </location>
</feature>
<protein>
    <recommendedName>
        <fullName evidence="3">MCAfunc domain-containing protein</fullName>
    </recommendedName>
</protein>
<feature type="transmembrane region" description="Helical" evidence="2">
    <location>
        <begin position="303"/>
        <end position="325"/>
    </location>
</feature>
<dbReference type="STRING" id="22663.A0A2I0JRC9"/>